<dbReference type="RefSeq" id="WP_009014671.1">
    <property type="nucleotide sequence ID" value="NC_016077.1"/>
</dbReference>
<keyword evidence="2" id="KW-1185">Reference proteome</keyword>
<evidence type="ECO:0000313" key="1">
    <source>
        <dbReference type="EMBL" id="AEQ22458.1"/>
    </source>
</evidence>
<accession>G4Q8C7</accession>
<dbReference type="PATRIC" id="fig|568816.4.peg.1189"/>
<protein>
    <submittedName>
        <fullName evidence="1">Uncharacterized protein</fullName>
    </submittedName>
</protein>
<dbReference type="AlphaFoldDB" id="G4Q8C7"/>
<dbReference type="eggNOG" id="ENOG5033M1X">
    <property type="taxonomic scope" value="Bacteria"/>
</dbReference>
<dbReference type="Proteomes" id="UP000007093">
    <property type="component" value="Chromosome"/>
</dbReference>
<sequence>MDLIKAEDITDSILVGRVTAANLDVANEAVARLAATYGVEEAAITPSNLLKRYGVVVACRECCLELVGTDPTVQIGSYSGSRQDDIYERKYKLYDALGKDILKDLTMADFTGGENPEKGGNSWTKTVNIYRG</sequence>
<organism evidence="1 2">
    <name type="scientific">Acidaminococcus intestini (strain RyC-MR95)</name>
    <dbReference type="NCBI Taxonomy" id="568816"/>
    <lineage>
        <taxon>Bacteria</taxon>
        <taxon>Bacillati</taxon>
        <taxon>Bacillota</taxon>
        <taxon>Negativicutes</taxon>
        <taxon>Acidaminococcales</taxon>
        <taxon>Acidaminococcaceae</taxon>
        <taxon>Acidaminococcus</taxon>
    </lineage>
</organism>
<gene>
    <name evidence="1" type="ordered locus">Acin_1233</name>
</gene>
<reference evidence="1 2" key="1">
    <citation type="journal article" date="2011" name="J. Bacteriol.">
        <title>Complete genome sequence of Acidaminococcus intestini RYC-MR95, a Gram-negative bacterium from the phylum Firmicutes.</title>
        <authorList>
            <person name="D'Auria G."/>
            <person name="Galan J.C."/>
            <person name="Rodriguez-Alcayna M."/>
            <person name="Moya A."/>
            <person name="Baquero F."/>
            <person name="Latorre A."/>
        </authorList>
    </citation>
    <scope>NUCLEOTIDE SEQUENCE [LARGE SCALE GENOMIC DNA]</scope>
    <source>
        <strain evidence="1 2">RyC-MR95</strain>
    </source>
</reference>
<evidence type="ECO:0000313" key="2">
    <source>
        <dbReference type="Proteomes" id="UP000007093"/>
    </source>
</evidence>
<proteinExistence type="predicted"/>
<dbReference type="GeneID" id="92878530"/>
<dbReference type="KEGG" id="ain:Acin_1233"/>
<name>G4Q8C7_ACIIR</name>
<dbReference type="EMBL" id="CP003058">
    <property type="protein sequence ID" value="AEQ22458.1"/>
    <property type="molecule type" value="Genomic_DNA"/>
</dbReference>
<dbReference type="InParanoid" id="G4Q8C7"/>
<dbReference type="STRING" id="568816.Acin_1233"/>
<dbReference type="HOGENOM" id="CLU_2001721_0_0_9"/>